<dbReference type="InterPro" id="IPR001394">
    <property type="entry name" value="Peptidase_C19_UCH"/>
</dbReference>
<feature type="compositionally biased region" description="Low complexity" evidence="1">
    <location>
        <begin position="90"/>
        <end position="99"/>
    </location>
</feature>
<dbReference type="GO" id="GO:0004843">
    <property type="term" value="F:cysteine-type deubiquitinase activity"/>
    <property type="evidence" value="ECO:0007669"/>
    <property type="project" value="InterPro"/>
</dbReference>
<proteinExistence type="predicted"/>
<organism evidence="3 4">
    <name type="scientific">Bodo saltans</name>
    <name type="common">Flagellated protozoan</name>
    <dbReference type="NCBI Taxonomy" id="75058"/>
    <lineage>
        <taxon>Eukaryota</taxon>
        <taxon>Discoba</taxon>
        <taxon>Euglenozoa</taxon>
        <taxon>Kinetoplastea</taxon>
        <taxon>Metakinetoplastina</taxon>
        <taxon>Eubodonida</taxon>
        <taxon>Bodonidae</taxon>
        <taxon>Bodo</taxon>
    </lineage>
</organism>
<feature type="compositionally biased region" description="Basic and acidic residues" evidence="1">
    <location>
        <begin position="103"/>
        <end position="117"/>
    </location>
</feature>
<keyword evidence="4" id="KW-1185">Reference proteome</keyword>
<evidence type="ECO:0000313" key="3">
    <source>
        <dbReference type="EMBL" id="CUG25173.1"/>
    </source>
</evidence>
<evidence type="ECO:0000313" key="4">
    <source>
        <dbReference type="Proteomes" id="UP000051952"/>
    </source>
</evidence>
<protein>
    <submittedName>
        <fullName evidence="3">Ubiquitin hydrolase, putative</fullName>
    </submittedName>
</protein>
<sequence length="117" mass="13020">MVREEVGGSAMITGFPNLGNTCYMNSALHALAVVFPLLFQRQEQQVDTLDDASPRREFDCGDRRLTALLRQVFQLRASTSPMATAEPQASSSSSSSLSSVKKRNSDEHHHRKQKLLE</sequence>
<dbReference type="AlphaFoldDB" id="A0A0S4IZN5"/>
<feature type="region of interest" description="Disordered" evidence="1">
    <location>
        <begin position="79"/>
        <end position="117"/>
    </location>
</feature>
<evidence type="ECO:0000259" key="2">
    <source>
        <dbReference type="Pfam" id="PF00443"/>
    </source>
</evidence>
<name>A0A0S4IZN5_BODSA</name>
<keyword evidence="3" id="KW-0378">Hydrolase</keyword>
<gene>
    <name evidence="3" type="ORF">BSAL_76395</name>
</gene>
<dbReference type="GO" id="GO:0016579">
    <property type="term" value="P:protein deubiquitination"/>
    <property type="evidence" value="ECO:0007669"/>
    <property type="project" value="InterPro"/>
</dbReference>
<dbReference type="SUPFAM" id="SSF54001">
    <property type="entry name" value="Cysteine proteinases"/>
    <property type="match status" value="1"/>
</dbReference>
<evidence type="ECO:0000256" key="1">
    <source>
        <dbReference type="SAM" id="MobiDB-lite"/>
    </source>
</evidence>
<dbReference type="VEuPathDB" id="TriTrypDB:BSAL_76395"/>
<feature type="non-terminal residue" evidence="3">
    <location>
        <position position="117"/>
    </location>
</feature>
<accession>A0A0S4IZN5</accession>
<reference evidence="4" key="1">
    <citation type="submission" date="2015-09" db="EMBL/GenBank/DDBJ databases">
        <authorList>
            <consortium name="Pathogen Informatics"/>
        </authorList>
    </citation>
    <scope>NUCLEOTIDE SEQUENCE [LARGE SCALE GENOMIC DNA]</scope>
    <source>
        <strain evidence="4">Lake Konstanz</strain>
    </source>
</reference>
<dbReference type="EMBL" id="CYKH01000718">
    <property type="protein sequence ID" value="CUG25173.1"/>
    <property type="molecule type" value="Genomic_DNA"/>
</dbReference>
<dbReference type="Proteomes" id="UP000051952">
    <property type="component" value="Unassembled WGS sequence"/>
</dbReference>
<dbReference type="Gene3D" id="3.90.70.10">
    <property type="entry name" value="Cysteine proteinases"/>
    <property type="match status" value="1"/>
</dbReference>
<feature type="domain" description="Peptidase C19 ubiquitin carboxyl-terminal hydrolase" evidence="2">
    <location>
        <begin position="13"/>
        <end position="91"/>
    </location>
</feature>
<dbReference type="InterPro" id="IPR038765">
    <property type="entry name" value="Papain-like_cys_pep_sf"/>
</dbReference>
<dbReference type="Pfam" id="PF00443">
    <property type="entry name" value="UCH"/>
    <property type="match status" value="1"/>
</dbReference>
<dbReference type="OrthoDB" id="292964at2759"/>